<reference evidence="2 3" key="1">
    <citation type="submission" date="2019-07" db="EMBL/GenBank/DDBJ databases">
        <title>Pseudomonas mangiferae sp. nov., isolated from bark of mango tree in Thailand.</title>
        <authorList>
            <person name="Srisuk N."/>
            <person name="Anurat P."/>
        </authorList>
    </citation>
    <scope>NUCLEOTIDE SEQUENCE [LARGE SCALE GENOMIC DNA]</scope>
    <source>
        <strain evidence="2 3">DMKU_BBB3-04</strain>
    </source>
</reference>
<dbReference type="RefSeq" id="WP_143488315.1">
    <property type="nucleotide sequence ID" value="NZ_VJOY01000006.1"/>
</dbReference>
<sequence length="168" mass="18984">MSEILIRHCEVADAPALHQLYAHPSVYRDTLQLPFPSEEVWTKRLSQPTEHVYKLVACLNGQVVGQLTVETNTRPRRRHVAGFGMGVAPQAQRRGVGSRLMEAMIELCDGWLNVERIEMTVFVDNQAALALYIKYGFVVEGTSKRYALREGVYVDVHHMARLRPGQPA</sequence>
<dbReference type="CDD" id="cd04301">
    <property type="entry name" value="NAT_SF"/>
    <property type="match status" value="1"/>
</dbReference>
<proteinExistence type="predicted"/>
<gene>
    <name evidence="2" type="ORF">FM069_10870</name>
</gene>
<evidence type="ECO:0000259" key="1">
    <source>
        <dbReference type="PROSITE" id="PS51186"/>
    </source>
</evidence>
<comment type="caution">
    <text evidence="2">The sequence shown here is derived from an EMBL/GenBank/DDBJ whole genome shotgun (WGS) entry which is preliminary data.</text>
</comment>
<dbReference type="OrthoDB" id="336415at2"/>
<dbReference type="InterPro" id="IPR016181">
    <property type="entry name" value="Acyl_CoA_acyltransferase"/>
</dbReference>
<dbReference type="InterPro" id="IPR000182">
    <property type="entry name" value="GNAT_dom"/>
</dbReference>
<organism evidence="2 3">
    <name type="scientific">Pseudomonas mangiferae</name>
    <dbReference type="NCBI Taxonomy" id="2593654"/>
    <lineage>
        <taxon>Bacteria</taxon>
        <taxon>Pseudomonadati</taxon>
        <taxon>Pseudomonadota</taxon>
        <taxon>Gammaproteobacteria</taxon>
        <taxon>Pseudomonadales</taxon>
        <taxon>Pseudomonadaceae</taxon>
        <taxon>Pseudomonas</taxon>
    </lineage>
</organism>
<dbReference type="PROSITE" id="PS51186">
    <property type="entry name" value="GNAT"/>
    <property type="match status" value="1"/>
</dbReference>
<dbReference type="Proteomes" id="UP000315235">
    <property type="component" value="Unassembled WGS sequence"/>
</dbReference>
<keyword evidence="3" id="KW-1185">Reference proteome</keyword>
<dbReference type="PANTHER" id="PTHR43072">
    <property type="entry name" value="N-ACETYLTRANSFERASE"/>
    <property type="match status" value="1"/>
</dbReference>
<dbReference type="AlphaFoldDB" id="A0A553GZX2"/>
<accession>A0A553GZX2</accession>
<feature type="domain" description="N-acetyltransferase" evidence="1">
    <location>
        <begin position="4"/>
        <end position="155"/>
    </location>
</feature>
<name>A0A553GZX2_9PSED</name>
<dbReference type="GO" id="GO:0016747">
    <property type="term" value="F:acyltransferase activity, transferring groups other than amino-acyl groups"/>
    <property type="evidence" value="ECO:0007669"/>
    <property type="project" value="InterPro"/>
</dbReference>
<evidence type="ECO:0000313" key="2">
    <source>
        <dbReference type="EMBL" id="TRX75013.1"/>
    </source>
</evidence>
<keyword evidence="2" id="KW-0808">Transferase</keyword>
<protein>
    <submittedName>
        <fullName evidence="2">GNAT family N-acetyltransferase</fullName>
    </submittedName>
</protein>
<dbReference type="EMBL" id="VJOY01000006">
    <property type="protein sequence ID" value="TRX75013.1"/>
    <property type="molecule type" value="Genomic_DNA"/>
</dbReference>
<dbReference type="SUPFAM" id="SSF55729">
    <property type="entry name" value="Acyl-CoA N-acyltransferases (Nat)"/>
    <property type="match status" value="1"/>
</dbReference>
<evidence type="ECO:0000313" key="3">
    <source>
        <dbReference type="Proteomes" id="UP000315235"/>
    </source>
</evidence>
<dbReference type="Pfam" id="PF00583">
    <property type="entry name" value="Acetyltransf_1"/>
    <property type="match status" value="1"/>
</dbReference>
<dbReference type="Gene3D" id="3.40.630.30">
    <property type="match status" value="1"/>
</dbReference>